<sequence>MPLCNVCSNVYFADLPPFPEDQHGNQLTGLEHVHPLIRQRQFPRSPITSHARHHSSIKGLLQAAAAGCELCTLILGQVDIMLAEIEGLTEEQKLRHQMSYMPTMNLWLTRRRNDEKELLLLAAFSFAVMKDDPLADTIFGRPVIRNPETQALRQMVEWNDQCEHNHACYENSGHVPRLLIDVDHTGAGETVQLVKVLDEGPKKYVALSYSLGDSSESNSNHEAQFEPGEISIQSLPKMFQDAILVTRILGVQHIWIDALCLDGNRSDWEKDSEEVGYVYTNAYLTIAATGTGSVTDGLLFTRPARNSILLPYRTHDDGTSTDFITAAILPLRKEALGKYKEMTEEPISKDLWCFQERVLSRRVVHFASEQLFFECEHHFRSEDGFIQNQRYHTTAKELLAGPDWYREQTALGRWHQIVRAYGQRQLRMPSDRLPGMANIAGAFKRLLDDEYIAGLWKSSLVESLCWQSLRCKPMSEAVAPSWSWASVDGVAATSFADRTVYPIAIIHDVRVNLQSDSKPFGNITSASITIEGPVISLKLVERQNPEQWHMFLQTEDGGKDGFYAGFDTIDRRYAVSAEAIQKTKIFALLLANTSRESCLIGSCHPRETTCGLLVSYADAAEHALRRIGWFSTSKEYFSSVDLVRFNKVMLV</sequence>
<protein>
    <submittedName>
        <fullName evidence="1">Uncharacterized protein</fullName>
    </submittedName>
</protein>
<organism evidence="1 2">
    <name type="scientific">Zarea fungicola</name>
    <dbReference type="NCBI Taxonomy" id="93591"/>
    <lineage>
        <taxon>Eukaryota</taxon>
        <taxon>Fungi</taxon>
        <taxon>Dikarya</taxon>
        <taxon>Ascomycota</taxon>
        <taxon>Pezizomycotina</taxon>
        <taxon>Sordariomycetes</taxon>
        <taxon>Hypocreomycetidae</taxon>
        <taxon>Hypocreales</taxon>
        <taxon>Cordycipitaceae</taxon>
        <taxon>Zarea</taxon>
    </lineage>
</organism>
<proteinExistence type="predicted"/>
<name>A0ACC1NWN0_9HYPO</name>
<keyword evidence="2" id="KW-1185">Reference proteome</keyword>
<dbReference type="Proteomes" id="UP001143910">
    <property type="component" value="Unassembled WGS sequence"/>
</dbReference>
<gene>
    <name evidence="1" type="ORF">NQ176_g802</name>
</gene>
<accession>A0ACC1NWN0</accession>
<comment type="caution">
    <text evidence="1">The sequence shown here is derived from an EMBL/GenBank/DDBJ whole genome shotgun (WGS) entry which is preliminary data.</text>
</comment>
<evidence type="ECO:0000313" key="1">
    <source>
        <dbReference type="EMBL" id="KAJ2983284.1"/>
    </source>
</evidence>
<evidence type="ECO:0000313" key="2">
    <source>
        <dbReference type="Proteomes" id="UP001143910"/>
    </source>
</evidence>
<dbReference type="EMBL" id="JANJQO010000036">
    <property type="protein sequence ID" value="KAJ2983284.1"/>
    <property type="molecule type" value="Genomic_DNA"/>
</dbReference>
<reference evidence="1" key="1">
    <citation type="submission" date="2022-08" db="EMBL/GenBank/DDBJ databases">
        <title>Genome Sequence of Lecanicillium fungicola.</title>
        <authorList>
            <person name="Buettner E."/>
        </authorList>
    </citation>
    <scope>NUCLEOTIDE SEQUENCE</scope>
    <source>
        <strain evidence="1">Babe33</strain>
    </source>
</reference>